<dbReference type="AlphaFoldDB" id="A0A561SEM8"/>
<organism evidence="1 2">
    <name type="scientific">Kitasatospora viridis</name>
    <dbReference type="NCBI Taxonomy" id="281105"/>
    <lineage>
        <taxon>Bacteria</taxon>
        <taxon>Bacillati</taxon>
        <taxon>Actinomycetota</taxon>
        <taxon>Actinomycetes</taxon>
        <taxon>Kitasatosporales</taxon>
        <taxon>Streptomycetaceae</taxon>
        <taxon>Kitasatospora</taxon>
    </lineage>
</organism>
<evidence type="ECO:0000313" key="1">
    <source>
        <dbReference type="EMBL" id="TWF73300.1"/>
    </source>
</evidence>
<dbReference type="EMBL" id="VIWT01000006">
    <property type="protein sequence ID" value="TWF73300.1"/>
    <property type="molecule type" value="Genomic_DNA"/>
</dbReference>
<proteinExistence type="predicted"/>
<name>A0A561SEM8_9ACTN</name>
<gene>
    <name evidence="1" type="ORF">FHX73_16451</name>
</gene>
<protein>
    <submittedName>
        <fullName evidence="1">Uncharacterized protein</fullName>
    </submittedName>
</protein>
<sequence length="266" mass="28914">MIARTITRTTEEDSVDDHCGGGTGEFRAGDVLLLECPFTATTVTKVGPHYLSVRWPWLVVDPAVDSIRWNGDFAIALPGSLDWGRLHYGCEPPVQELRAGDACRVGLAPTVVHVLRVDHFDPPLETGMLPRPACYVTLLAQGEAEQPEDEDQGFPIDPAGGEPLRLDLLLRPYAFLEPGDELADRAGRAWRFDAAWEWHAFDGAEPGGDDGQPAWPLVLLTRGGAPVLPQSEPAEAVARATASGSHAEQLARWTELTRVAPLRYPG</sequence>
<keyword evidence="2" id="KW-1185">Reference proteome</keyword>
<reference evidence="1 2" key="1">
    <citation type="submission" date="2019-06" db="EMBL/GenBank/DDBJ databases">
        <title>Sequencing the genomes of 1000 actinobacteria strains.</title>
        <authorList>
            <person name="Klenk H.-P."/>
        </authorList>
    </citation>
    <scope>NUCLEOTIDE SEQUENCE [LARGE SCALE GENOMIC DNA]</scope>
    <source>
        <strain evidence="1 2">DSM 44826</strain>
    </source>
</reference>
<evidence type="ECO:0000313" key="2">
    <source>
        <dbReference type="Proteomes" id="UP000317940"/>
    </source>
</evidence>
<accession>A0A561SEM8</accession>
<dbReference type="Proteomes" id="UP000317940">
    <property type="component" value="Unassembled WGS sequence"/>
</dbReference>
<comment type="caution">
    <text evidence="1">The sequence shown here is derived from an EMBL/GenBank/DDBJ whole genome shotgun (WGS) entry which is preliminary data.</text>
</comment>